<sequence>MGLSEEAMLKDLKDIIDNKSIRTLFQPIINLKTAEILGYEALSRGPKGSSLESPLKLFSLAKRHNMLFNLEQLCREKALLNTQNIEEGNKLFLNIDPGVIYDSNFKAGTTKEIINNISISQNDIVIELTETTCIDDFQGFRLALNHYTDQGYQIAIDDTGAGYSGLQSIVSISYNYIKLDRSLVMNIDQDPVKQALLETFMRFAKKINSKVIAEGIETVAELDILIQMGVDYGQGYLIARPDASISKKLDISDYILAKNNEKNFLSPKYIVGNIASKSLTVNIDSKVNRVKKIFKEDPKLFSLAVLEDEKMVGLVTRNQFLDTEIDQFKGIDSMVKAKTLVVDFNTSIEELLDKVTKRNLRDLYDCVIVTQDNKYFGTVSIKDILSFFQQLNLNQEIENNVFNNFSKQIVM</sequence>
<dbReference type="InterPro" id="IPR001633">
    <property type="entry name" value="EAL_dom"/>
</dbReference>
<reference evidence="4 5" key="1">
    <citation type="submission" date="2019-03" db="EMBL/GenBank/DDBJ databases">
        <title>Subsurface microbial communities from deep shales in Ohio and West Virginia, USA.</title>
        <authorList>
            <person name="Wrighton K."/>
        </authorList>
    </citation>
    <scope>NUCLEOTIDE SEQUENCE [LARGE SCALE GENOMIC DNA]</scope>
    <source>
        <strain evidence="4 5">MSL 6dP</strain>
    </source>
</reference>
<dbReference type="SUPFAM" id="SSF54631">
    <property type="entry name" value="CBS-domain pair"/>
    <property type="match status" value="1"/>
</dbReference>
<dbReference type="Proteomes" id="UP000295832">
    <property type="component" value="Unassembled WGS sequence"/>
</dbReference>
<accession>A0A4R8H2V9</accession>
<feature type="domain" description="CBS" evidence="3">
    <location>
        <begin position="334"/>
        <end position="396"/>
    </location>
</feature>
<dbReference type="SUPFAM" id="SSF141868">
    <property type="entry name" value="EAL domain-like"/>
    <property type="match status" value="1"/>
</dbReference>
<dbReference type="Gene3D" id="3.10.580.10">
    <property type="entry name" value="CBS-domain"/>
    <property type="match status" value="1"/>
</dbReference>
<name>A0A4R8H2V9_9FIRM</name>
<dbReference type="GO" id="GO:0071111">
    <property type="term" value="F:cyclic-guanylate-specific phosphodiesterase activity"/>
    <property type="evidence" value="ECO:0007669"/>
    <property type="project" value="InterPro"/>
</dbReference>
<comment type="caution">
    <text evidence="4">The sequence shown here is derived from an EMBL/GenBank/DDBJ whole genome shotgun (WGS) entry which is preliminary data.</text>
</comment>
<dbReference type="PANTHER" id="PTHR33121">
    <property type="entry name" value="CYCLIC DI-GMP PHOSPHODIESTERASE PDEF"/>
    <property type="match status" value="1"/>
</dbReference>
<dbReference type="STRING" id="926561.GCA_000379025_00380"/>
<proteinExistence type="predicted"/>
<gene>
    <name evidence="4" type="ORF">C7959_10476</name>
</gene>
<dbReference type="InterPro" id="IPR035919">
    <property type="entry name" value="EAL_sf"/>
</dbReference>
<evidence type="ECO:0000259" key="2">
    <source>
        <dbReference type="PROSITE" id="PS50883"/>
    </source>
</evidence>
<dbReference type="SMART" id="SM00052">
    <property type="entry name" value="EAL"/>
    <property type="match status" value="1"/>
</dbReference>
<dbReference type="InterPro" id="IPR050706">
    <property type="entry name" value="Cyclic-di-GMP_PDE-like"/>
</dbReference>
<dbReference type="InterPro" id="IPR000644">
    <property type="entry name" value="CBS_dom"/>
</dbReference>
<evidence type="ECO:0000259" key="3">
    <source>
        <dbReference type="PROSITE" id="PS51371"/>
    </source>
</evidence>
<evidence type="ECO:0000313" key="4">
    <source>
        <dbReference type="EMBL" id="TDX52950.1"/>
    </source>
</evidence>
<dbReference type="Pfam" id="PF00563">
    <property type="entry name" value="EAL"/>
    <property type="match status" value="1"/>
</dbReference>
<dbReference type="InterPro" id="IPR046342">
    <property type="entry name" value="CBS_dom_sf"/>
</dbReference>
<evidence type="ECO:0000313" key="5">
    <source>
        <dbReference type="Proteomes" id="UP000295832"/>
    </source>
</evidence>
<dbReference type="CDD" id="cd01948">
    <property type="entry name" value="EAL"/>
    <property type="match status" value="1"/>
</dbReference>
<keyword evidence="5" id="KW-1185">Reference proteome</keyword>
<dbReference type="PROSITE" id="PS50883">
    <property type="entry name" value="EAL"/>
    <property type="match status" value="1"/>
</dbReference>
<dbReference type="Pfam" id="PF00571">
    <property type="entry name" value="CBS"/>
    <property type="match status" value="2"/>
</dbReference>
<dbReference type="SMART" id="SM00116">
    <property type="entry name" value="CBS"/>
    <property type="match status" value="2"/>
</dbReference>
<feature type="domain" description="EAL" evidence="2">
    <location>
        <begin position="5"/>
        <end position="255"/>
    </location>
</feature>
<protein>
    <submittedName>
        <fullName evidence="4">EAL domain-containing protein (Putative c-di-GMP-specific phosphodiesterase class I)</fullName>
    </submittedName>
</protein>
<keyword evidence="1" id="KW-0129">CBS domain</keyword>
<dbReference type="AlphaFoldDB" id="A0A4R8H2V9"/>
<dbReference type="PANTHER" id="PTHR33121:SF76">
    <property type="entry name" value="SIGNALING PROTEIN"/>
    <property type="match status" value="1"/>
</dbReference>
<dbReference type="RefSeq" id="WP_134115176.1">
    <property type="nucleotide sequence ID" value="NZ_SOEG01000004.1"/>
</dbReference>
<dbReference type="EMBL" id="SOEG01000004">
    <property type="protein sequence ID" value="TDX52950.1"/>
    <property type="molecule type" value="Genomic_DNA"/>
</dbReference>
<dbReference type="Gene3D" id="3.20.20.450">
    <property type="entry name" value="EAL domain"/>
    <property type="match status" value="1"/>
</dbReference>
<organism evidence="4 5">
    <name type="scientific">Orenia marismortui</name>
    <dbReference type="NCBI Taxonomy" id="46469"/>
    <lineage>
        <taxon>Bacteria</taxon>
        <taxon>Bacillati</taxon>
        <taxon>Bacillota</taxon>
        <taxon>Clostridia</taxon>
        <taxon>Halanaerobiales</taxon>
        <taxon>Halobacteroidaceae</taxon>
        <taxon>Orenia</taxon>
    </lineage>
</organism>
<evidence type="ECO:0000256" key="1">
    <source>
        <dbReference type="PROSITE-ProRule" id="PRU00703"/>
    </source>
</evidence>
<dbReference type="PROSITE" id="PS51371">
    <property type="entry name" value="CBS"/>
    <property type="match status" value="1"/>
</dbReference>